<sequence>MDKRGVADTAKEYSRGIIGGLLFSLPLLYTMEVWWTGFIASPLKLAGFVLFTFLLLLGYNKHAGVRKDISTADLFRESMEEIGLSFVVTFLFLLLINKVGFTMSFREIAGKVIVEAMIVAIGISVGTAQLGEDDRVGNGKKKDEGSTIQMLVLALCGGVLVSSSVAPTDEILIIAIASTPIHLLLMVLLSLVLCALILGYIDFRNTSLEEKPNLQHTLLLVVMSYFSALLVSFIMLWFFGRVTGNSAEIIIAQVIVLAVPAALGASAGRLIIGK</sequence>
<name>A0A285X5A0_9FLAO</name>
<proteinExistence type="predicted"/>
<keyword evidence="3" id="KW-1185">Reference proteome</keyword>
<dbReference type="RefSeq" id="WP_097056258.1">
    <property type="nucleotide sequence ID" value="NZ_OCMF01000002.1"/>
</dbReference>
<keyword evidence="1" id="KW-0812">Transmembrane</keyword>
<feature type="transmembrane region" description="Helical" evidence="1">
    <location>
        <begin position="35"/>
        <end position="57"/>
    </location>
</feature>
<feature type="transmembrane region" description="Helical" evidence="1">
    <location>
        <begin position="12"/>
        <end position="29"/>
    </location>
</feature>
<protein>
    <submittedName>
        <fullName evidence="2">Putative integral membrane protein TIGR02587</fullName>
    </submittedName>
</protein>
<keyword evidence="1" id="KW-0472">Membrane</keyword>
<evidence type="ECO:0000313" key="2">
    <source>
        <dbReference type="EMBL" id="SOC80495.1"/>
    </source>
</evidence>
<dbReference type="Pfam" id="PF09622">
    <property type="entry name" value="DUF2391"/>
    <property type="match status" value="1"/>
</dbReference>
<feature type="transmembrane region" description="Helical" evidence="1">
    <location>
        <begin position="218"/>
        <end position="238"/>
    </location>
</feature>
<gene>
    <name evidence="2" type="ORF">SAMN06296241_2045</name>
</gene>
<feature type="transmembrane region" description="Helical" evidence="1">
    <location>
        <begin position="78"/>
        <end position="96"/>
    </location>
</feature>
<dbReference type="EMBL" id="OCMF01000002">
    <property type="protein sequence ID" value="SOC80495.1"/>
    <property type="molecule type" value="Genomic_DNA"/>
</dbReference>
<dbReference type="OrthoDB" id="147125at2"/>
<reference evidence="3" key="1">
    <citation type="submission" date="2017-09" db="EMBL/GenBank/DDBJ databases">
        <authorList>
            <person name="Varghese N."/>
            <person name="Submissions S."/>
        </authorList>
    </citation>
    <scope>NUCLEOTIDE SEQUENCE [LARGE SCALE GENOMIC DNA]</scope>
    <source>
        <strain evidence="3">CGMCC 1.12641</strain>
    </source>
</reference>
<dbReference type="InterPro" id="IPR013416">
    <property type="entry name" value="CHP02587_IM"/>
</dbReference>
<dbReference type="InterPro" id="IPR024464">
    <property type="entry name" value="DUF2391"/>
</dbReference>
<dbReference type="NCBIfam" id="TIGR02587">
    <property type="entry name" value="TIGR02587 family membrane protein"/>
    <property type="match status" value="1"/>
</dbReference>
<evidence type="ECO:0000256" key="1">
    <source>
        <dbReference type="SAM" id="Phobius"/>
    </source>
</evidence>
<accession>A0A285X5A0</accession>
<feature type="transmembrane region" description="Helical" evidence="1">
    <location>
        <begin position="172"/>
        <end position="198"/>
    </location>
</feature>
<dbReference type="AlphaFoldDB" id="A0A285X5A0"/>
<feature type="transmembrane region" description="Helical" evidence="1">
    <location>
        <begin position="148"/>
        <end position="166"/>
    </location>
</feature>
<feature type="transmembrane region" description="Helical" evidence="1">
    <location>
        <begin position="250"/>
        <end position="272"/>
    </location>
</feature>
<keyword evidence="1" id="KW-1133">Transmembrane helix</keyword>
<feature type="transmembrane region" description="Helical" evidence="1">
    <location>
        <begin position="108"/>
        <end position="128"/>
    </location>
</feature>
<dbReference type="Proteomes" id="UP000219193">
    <property type="component" value="Unassembled WGS sequence"/>
</dbReference>
<organism evidence="2 3">
    <name type="scientific">Salinimicrobium sediminis</name>
    <dbReference type="NCBI Taxonomy" id="1343891"/>
    <lineage>
        <taxon>Bacteria</taxon>
        <taxon>Pseudomonadati</taxon>
        <taxon>Bacteroidota</taxon>
        <taxon>Flavobacteriia</taxon>
        <taxon>Flavobacteriales</taxon>
        <taxon>Flavobacteriaceae</taxon>
        <taxon>Salinimicrobium</taxon>
    </lineage>
</organism>
<evidence type="ECO:0000313" key="3">
    <source>
        <dbReference type="Proteomes" id="UP000219193"/>
    </source>
</evidence>